<feature type="compositionally biased region" description="Polar residues" evidence="1">
    <location>
        <begin position="128"/>
        <end position="139"/>
    </location>
</feature>
<dbReference type="OrthoDB" id="1922230at2759"/>
<dbReference type="FunCoup" id="A0A1U8AM85">
    <property type="interactions" value="472"/>
</dbReference>
<protein>
    <submittedName>
        <fullName evidence="3">Uncharacterized protein LOC104605748</fullName>
    </submittedName>
</protein>
<dbReference type="AlphaFoldDB" id="A0A1U8AM85"/>
<dbReference type="InParanoid" id="A0A1U8AM85"/>
<feature type="compositionally biased region" description="Polar residues" evidence="1">
    <location>
        <begin position="1"/>
        <end position="16"/>
    </location>
</feature>
<organism evidence="2 3">
    <name type="scientific">Nelumbo nucifera</name>
    <name type="common">Sacred lotus</name>
    <dbReference type="NCBI Taxonomy" id="4432"/>
    <lineage>
        <taxon>Eukaryota</taxon>
        <taxon>Viridiplantae</taxon>
        <taxon>Streptophyta</taxon>
        <taxon>Embryophyta</taxon>
        <taxon>Tracheophyta</taxon>
        <taxon>Spermatophyta</taxon>
        <taxon>Magnoliopsida</taxon>
        <taxon>Proteales</taxon>
        <taxon>Nelumbonaceae</taxon>
        <taxon>Nelumbo</taxon>
    </lineage>
</organism>
<feature type="region of interest" description="Disordered" evidence="1">
    <location>
        <begin position="1"/>
        <end position="172"/>
    </location>
</feature>
<name>A0A1U8AM85_NELNU</name>
<accession>A0A1U8AM85</accession>
<feature type="compositionally biased region" description="Basic and acidic residues" evidence="1">
    <location>
        <begin position="17"/>
        <end position="40"/>
    </location>
</feature>
<sequence length="186" mass="20697">MSEICSLSESVSTTTMTERKDDDERSRDDGEVRQRVDRSPARVPRKRLVSGDYAGKTEKGGRSPARRYEPSPGRKMDNATMSVHSKEMSHSTRRRVPANNGLIRRDPGDSSGRRSRSPATRSVDPGSYRSTIGRSPSSRKTGRSPGQAPPLSEDNGRKLEETKEGSWQTNESLENPLVSLECFIFL</sequence>
<gene>
    <name evidence="3" type="primary">LOC104605748</name>
</gene>
<dbReference type="PANTHER" id="PTHR33871">
    <property type="entry name" value="OS05G0503100 PROTEIN-RELATED"/>
    <property type="match status" value="1"/>
</dbReference>
<dbReference type="OMA" id="VVMNGYD"/>
<evidence type="ECO:0000313" key="2">
    <source>
        <dbReference type="Proteomes" id="UP000189703"/>
    </source>
</evidence>
<feature type="compositionally biased region" description="Basic and acidic residues" evidence="1">
    <location>
        <begin position="103"/>
        <end position="112"/>
    </location>
</feature>
<dbReference type="GeneID" id="104605748"/>
<proteinExistence type="predicted"/>
<dbReference type="RefSeq" id="XP_010268938.1">
    <property type="nucleotide sequence ID" value="XM_010270636.1"/>
</dbReference>
<dbReference type="PANTHER" id="PTHR33871:SF1">
    <property type="entry name" value="OS05G0503100 PROTEIN"/>
    <property type="match status" value="1"/>
</dbReference>
<evidence type="ECO:0000256" key="1">
    <source>
        <dbReference type="SAM" id="MobiDB-lite"/>
    </source>
</evidence>
<dbReference type="Proteomes" id="UP000189703">
    <property type="component" value="Unplaced"/>
</dbReference>
<evidence type="ECO:0000313" key="3">
    <source>
        <dbReference type="RefSeq" id="XP_010268938.1"/>
    </source>
</evidence>
<feature type="compositionally biased region" description="Basic and acidic residues" evidence="1">
    <location>
        <begin position="55"/>
        <end position="77"/>
    </location>
</feature>
<feature type="compositionally biased region" description="Basic and acidic residues" evidence="1">
    <location>
        <begin position="154"/>
        <end position="164"/>
    </location>
</feature>
<dbReference type="KEGG" id="nnu:104605748"/>
<reference evidence="3" key="1">
    <citation type="submission" date="2025-08" db="UniProtKB">
        <authorList>
            <consortium name="RefSeq"/>
        </authorList>
    </citation>
    <scope>IDENTIFICATION</scope>
</reference>
<keyword evidence="2" id="KW-1185">Reference proteome</keyword>